<evidence type="ECO:0000313" key="1">
    <source>
        <dbReference type="EMBL" id="GAX60841.1"/>
    </source>
</evidence>
<reference evidence="2" key="1">
    <citation type="journal article" date="2017" name="Environ. Microbiol. Rep.">
        <title>Genetic Diversity of Marine Anaerobic Ammonium-Oxidizing Bacteria as Revealed by Genomic and Proteomic Analyses of 'Candidatus Scalindua japonica'.</title>
        <authorList>
            <person name="Oshiki M."/>
            <person name="Mizuto K."/>
            <person name="Kimura Z."/>
            <person name="Kindaichi T."/>
            <person name="Satoh H."/>
            <person name="Okabe S."/>
        </authorList>
    </citation>
    <scope>NUCLEOTIDE SEQUENCE [LARGE SCALE GENOMIC DNA]</scope>
    <source>
        <strain evidence="2">husup-a2</strain>
    </source>
</reference>
<protein>
    <submittedName>
        <fullName evidence="1">ABC-type sugar transport system protein ATPase components</fullName>
    </submittedName>
</protein>
<keyword evidence="1" id="KW-0762">Sugar transport</keyword>
<accession>A0A286TYE5</accession>
<keyword evidence="2" id="KW-1185">Reference proteome</keyword>
<evidence type="ECO:0000313" key="2">
    <source>
        <dbReference type="Proteomes" id="UP000218542"/>
    </source>
</evidence>
<comment type="caution">
    <text evidence="1">The sequence shown here is derived from an EMBL/GenBank/DDBJ whole genome shotgun (WGS) entry which is preliminary data.</text>
</comment>
<name>A0A286TYE5_9BACT</name>
<proteinExistence type="predicted"/>
<gene>
    <name evidence="1" type="ORF">SCALIN_C14_0107</name>
</gene>
<dbReference type="RefSeq" id="WP_096894236.1">
    <property type="nucleotide sequence ID" value="NZ_BAOS01000014.1"/>
</dbReference>
<dbReference type="AlphaFoldDB" id="A0A286TYE5"/>
<dbReference type="EMBL" id="BAOS01000014">
    <property type="protein sequence ID" value="GAX60841.1"/>
    <property type="molecule type" value="Genomic_DNA"/>
</dbReference>
<organism evidence="1 2">
    <name type="scientific">Candidatus Scalindua japonica</name>
    <dbReference type="NCBI Taxonomy" id="1284222"/>
    <lineage>
        <taxon>Bacteria</taxon>
        <taxon>Pseudomonadati</taxon>
        <taxon>Planctomycetota</taxon>
        <taxon>Candidatus Brocadiia</taxon>
        <taxon>Candidatus Brocadiales</taxon>
        <taxon>Candidatus Scalinduaceae</taxon>
        <taxon>Candidatus Scalindua</taxon>
    </lineage>
</organism>
<sequence>MIVLTHYVDYLIVGYGSGLSLSPRGVGILRYSSGEEDSYFATGGGGIWSTFGCGPTDNDGKLKIALPWGTPHNGAFVNRTTDLDLFGILVEADITSSPATINSQFIKQISTWNQLTNPNGYNSAMMPDLNGDGFAEVLFRGA</sequence>
<keyword evidence="1" id="KW-0813">Transport</keyword>
<dbReference type="Proteomes" id="UP000218542">
    <property type="component" value="Unassembled WGS sequence"/>
</dbReference>